<evidence type="ECO:0000256" key="7">
    <source>
        <dbReference type="ARBA" id="ARBA00022741"/>
    </source>
</evidence>
<feature type="compositionally biased region" description="Basic and acidic residues" evidence="15">
    <location>
        <begin position="1"/>
        <end position="20"/>
    </location>
</feature>
<dbReference type="NCBIfam" id="TIGR01082">
    <property type="entry name" value="murC"/>
    <property type="match status" value="1"/>
</dbReference>
<dbReference type="InterPro" id="IPR013221">
    <property type="entry name" value="Mur_ligase_cen"/>
</dbReference>
<feature type="region of interest" description="Disordered" evidence="15">
    <location>
        <begin position="1"/>
        <end position="34"/>
    </location>
</feature>
<feature type="domain" description="Mur ligase N-terminal catalytic" evidence="16">
    <location>
        <begin position="41"/>
        <end position="140"/>
    </location>
</feature>
<evidence type="ECO:0000256" key="3">
    <source>
        <dbReference type="ARBA" id="ARBA00012211"/>
    </source>
</evidence>
<comment type="similarity">
    <text evidence="14">Belongs to the MurCDEF family.</text>
</comment>
<dbReference type="InterPro" id="IPR005758">
    <property type="entry name" value="UDP-N-AcMur_Ala_ligase_MurC"/>
</dbReference>
<dbReference type="GO" id="GO:0051301">
    <property type="term" value="P:cell division"/>
    <property type="evidence" value="ECO:0007669"/>
    <property type="project" value="UniProtKB-KW"/>
</dbReference>
<evidence type="ECO:0000256" key="13">
    <source>
        <dbReference type="ARBA" id="ARBA00047833"/>
    </source>
</evidence>
<dbReference type="PANTHER" id="PTHR43445:SF3">
    <property type="entry name" value="UDP-N-ACETYLMURAMATE--L-ALANINE LIGASE"/>
    <property type="match status" value="1"/>
</dbReference>
<dbReference type="Proteomes" id="UP000095210">
    <property type="component" value="Chromosome"/>
</dbReference>
<dbReference type="Gene3D" id="3.40.50.720">
    <property type="entry name" value="NAD(P)-binding Rossmann-like Domain"/>
    <property type="match status" value="1"/>
</dbReference>
<feature type="domain" description="Mur ligase C-terminal" evidence="17">
    <location>
        <begin position="356"/>
        <end position="486"/>
    </location>
</feature>
<keyword evidence="11 14" id="KW-0131">Cell cycle</keyword>
<dbReference type="InterPro" id="IPR036615">
    <property type="entry name" value="Mur_ligase_C_dom_sf"/>
</dbReference>
<dbReference type="GO" id="GO:0009252">
    <property type="term" value="P:peptidoglycan biosynthetic process"/>
    <property type="evidence" value="ECO:0007669"/>
    <property type="project" value="UniProtKB-UniRule"/>
</dbReference>
<dbReference type="EMBL" id="CP014859">
    <property type="protein sequence ID" value="AOS62713.1"/>
    <property type="molecule type" value="Genomic_DNA"/>
</dbReference>
<keyword evidence="9 14" id="KW-0133">Cell shape</keyword>
<dbReference type="InterPro" id="IPR050061">
    <property type="entry name" value="MurCDEF_pg_biosynth"/>
</dbReference>
<evidence type="ECO:0000256" key="12">
    <source>
        <dbReference type="ARBA" id="ARBA00023316"/>
    </source>
</evidence>
<gene>
    <name evidence="14" type="primary">murC</name>
    <name evidence="19" type="ORF">TL08_09490</name>
</gene>
<comment type="pathway">
    <text evidence="2 14">Cell wall biogenesis; peptidoglycan biosynthesis.</text>
</comment>
<evidence type="ECO:0000313" key="20">
    <source>
        <dbReference type="Proteomes" id="UP000095210"/>
    </source>
</evidence>
<keyword evidence="8 14" id="KW-0067">ATP-binding</keyword>
<dbReference type="GO" id="GO:0005737">
    <property type="term" value="C:cytoplasm"/>
    <property type="evidence" value="ECO:0007669"/>
    <property type="project" value="UniProtKB-SubCell"/>
</dbReference>
<keyword evidence="4 14" id="KW-0963">Cytoplasm</keyword>
<dbReference type="InterPro" id="IPR004101">
    <property type="entry name" value="Mur_ligase_C"/>
</dbReference>
<keyword evidence="10 14" id="KW-0573">Peptidoglycan synthesis</keyword>
<evidence type="ECO:0000259" key="18">
    <source>
        <dbReference type="Pfam" id="PF08245"/>
    </source>
</evidence>
<dbReference type="SUPFAM" id="SSF53623">
    <property type="entry name" value="MurD-like peptide ligases, catalytic domain"/>
    <property type="match status" value="1"/>
</dbReference>
<accession>A0AAC9MWZ2</accession>
<feature type="domain" description="Mur ligase central" evidence="18">
    <location>
        <begin position="147"/>
        <end position="333"/>
    </location>
</feature>
<evidence type="ECO:0000256" key="1">
    <source>
        <dbReference type="ARBA" id="ARBA00004496"/>
    </source>
</evidence>
<name>A0AAC9MWZ2_9PSEU</name>
<evidence type="ECO:0000256" key="9">
    <source>
        <dbReference type="ARBA" id="ARBA00022960"/>
    </source>
</evidence>
<reference evidence="20" key="1">
    <citation type="submission" date="2016-03" db="EMBL/GenBank/DDBJ databases">
        <title>Complete genome sequence of the type strain Actinoalloteichus hymeniacidonis DSM 45092.</title>
        <authorList>
            <person name="Schaffert L."/>
            <person name="Albersmeier A."/>
            <person name="Winkler A."/>
            <person name="Kalinowski J."/>
            <person name="Zotchev S."/>
            <person name="Ruckert C."/>
        </authorList>
    </citation>
    <scope>NUCLEOTIDE SEQUENCE [LARGE SCALE GENOMIC DNA]</scope>
    <source>
        <strain evidence="20">HPA177(T) (DSM 45092(T))</strain>
    </source>
</reference>
<dbReference type="InterPro" id="IPR036565">
    <property type="entry name" value="Mur-like_cat_sf"/>
</dbReference>
<evidence type="ECO:0000313" key="19">
    <source>
        <dbReference type="EMBL" id="AOS62713.1"/>
    </source>
</evidence>
<dbReference type="SUPFAM" id="SSF51984">
    <property type="entry name" value="MurCD N-terminal domain"/>
    <property type="match status" value="1"/>
</dbReference>
<dbReference type="Pfam" id="PF01225">
    <property type="entry name" value="Mur_ligase"/>
    <property type="match status" value="1"/>
</dbReference>
<sequence>MAGMTEAERIVPDRAGRHVEGGTMERQPHDGTPLPTLLRRVHLVGIGGAGMSGIARILLARGAEVTGSDAKDSRTVLALRAQGAKVGLGHEAAHLDQLDEPPTAVVVSTAIRSNNPELAAAQERGITVLRRAEALAALTSGLRVVCVAGTHGKTSTTSMLTVALQQCRLDPSFAIGGDLNESGSNAHHGTGDMFVAEADESDGSFLFFSPDVAVVTNVEPDHLDHHGTAEAYTEVFESFVARVRPGGVLIVGVDDPGSALLADHAERAGLRIRRYGRDVRSPGDARIVGYSPSELLGNVTIELLGEAEPERVEIKVAVPGEHMAGNAVAALLAGLELGADRAEMLAGLAGFRGVRRRFELKGEADGVRVYDDYAHHPTEVAAQLRAARPVAGEHRLIVVFQPHLYSRTKTFAAEFGAALALADEVVVLDVFGAREEPEPGVTGALVASQVPLPPERVRFESSFDRVPDLIAELARPGDVVITMGAGDVTMLGAEVLTRLASEQER</sequence>
<dbReference type="GO" id="GO:0071555">
    <property type="term" value="P:cell wall organization"/>
    <property type="evidence" value="ECO:0007669"/>
    <property type="project" value="UniProtKB-KW"/>
</dbReference>
<comment type="catalytic activity">
    <reaction evidence="13 14">
        <text>UDP-N-acetyl-alpha-D-muramate + L-alanine + ATP = UDP-N-acetyl-alpha-D-muramoyl-L-alanine + ADP + phosphate + H(+)</text>
        <dbReference type="Rhea" id="RHEA:23372"/>
        <dbReference type="ChEBI" id="CHEBI:15378"/>
        <dbReference type="ChEBI" id="CHEBI:30616"/>
        <dbReference type="ChEBI" id="CHEBI:43474"/>
        <dbReference type="ChEBI" id="CHEBI:57972"/>
        <dbReference type="ChEBI" id="CHEBI:70757"/>
        <dbReference type="ChEBI" id="CHEBI:83898"/>
        <dbReference type="ChEBI" id="CHEBI:456216"/>
        <dbReference type="EC" id="6.3.2.8"/>
    </reaction>
</comment>
<keyword evidence="5 14" id="KW-0436">Ligase</keyword>
<dbReference type="GO" id="GO:0008763">
    <property type="term" value="F:UDP-N-acetylmuramate-L-alanine ligase activity"/>
    <property type="evidence" value="ECO:0007669"/>
    <property type="project" value="UniProtKB-UniRule"/>
</dbReference>
<dbReference type="PANTHER" id="PTHR43445">
    <property type="entry name" value="UDP-N-ACETYLMURAMATE--L-ALANINE LIGASE-RELATED"/>
    <property type="match status" value="1"/>
</dbReference>
<evidence type="ECO:0000256" key="5">
    <source>
        <dbReference type="ARBA" id="ARBA00022598"/>
    </source>
</evidence>
<dbReference type="Gene3D" id="3.90.190.20">
    <property type="entry name" value="Mur ligase, C-terminal domain"/>
    <property type="match status" value="1"/>
</dbReference>
<evidence type="ECO:0000256" key="15">
    <source>
        <dbReference type="SAM" id="MobiDB-lite"/>
    </source>
</evidence>
<organism evidence="19 20">
    <name type="scientific">Actinoalloteichus hymeniacidonis</name>
    <dbReference type="NCBI Taxonomy" id="340345"/>
    <lineage>
        <taxon>Bacteria</taxon>
        <taxon>Bacillati</taxon>
        <taxon>Actinomycetota</taxon>
        <taxon>Actinomycetes</taxon>
        <taxon>Pseudonocardiales</taxon>
        <taxon>Pseudonocardiaceae</taxon>
        <taxon>Actinoalloteichus</taxon>
    </lineage>
</organism>
<feature type="binding site" evidence="14">
    <location>
        <begin position="149"/>
        <end position="155"/>
    </location>
    <ligand>
        <name>ATP</name>
        <dbReference type="ChEBI" id="CHEBI:30616"/>
    </ligand>
</feature>
<dbReference type="GO" id="GO:0005524">
    <property type="term" value="F:ATP binding"/>
    <property type="evidence" value="ECO:0007669"/>
    <property type="project" value="UniProtKB-UniRule"/>
</dbReference>
<dbReference type="EC" id="6.3.2.8" evidence="3 14"/>
<dbReference type="KEGG" id="ahm:TL08_09490"/>
<dbReference type="GO" id="GO:0008360">
    <property type="term" value="P:regulation of cell shape"/>
    <property type="evidence" value="ECO:0007669"/>
    <property type="project" value="UniProtKB-KW"/>
</dbReference>
<evidence type="ECO:0000256" key="6">
    <source>
        <dbReference type="ARBA" id="ARBA00022618"/>
    </source>
</evidence>
<evidence type="ECO:0000256" key="10">
    <source>
        <dbReference type="ARBA" id="ARBA00022984"/>
    </source>
</evidence>
<evidence type="ECO:0000256" key="14">
    <source>
        <dbReference type="HAMAP-Rule" id="MF_00046"/>
    </source>
</evidence>
<dbReference type="HAMAP" id="MF_00046">
    <property type="entry name" value="MurC"/>
    <property type="match status" value="1"/>
</dbReference>
<keyword evidence="12 14" id="KW-0961">Cell wall biogenesis/degradation</keyword>
<proteinExistence type="inferred from homology"/>
<evidence type="ECO:0000256" key="11">
    <source>
        <dbReference type="ARBA" id="ARBA00023306"/>
    </source>
</evidence>
<evidence type="ECO:0000259" key="17">
    <source>
        <dbReference type="Pfam" id="PF02875"/>
    </source>
</evidence>
<dbReference type="SUPFAM" id="SSF53244">
    <property type="entry name" value="MurD-like peptide ligases, peptide-binding domain"/>
    <property type="match status" value="1"/>
</dbReference>
<dbReference type="Pfam" id="PF08245">
    <property type="entry name" value="Mur_ligase_M"/>
    <property type="match status" value="1"/>
</dbReference>
<dbReference type="Pfam" id="PF02875">
    <property type="entry name" value="Mur_ligase_C"/>
    <property type="match status" value="1"/>
</dbReference>
<evidence type="ECO:0000256" key="2">
    <source>
        <dbReference type="ARBA" id="ARBA00004752"/>
    </source>
</evidence>
<evidence type="ECO:0000259" key="16">
    <source>
        <dbReference type="Pfam" id="PF01225"/>
    </source>
</evidence>
<comment type="subcellular location">
    <subcellularLocation>
        <location evidence="1 14">Cytoplasm</location>
    </subcellularLocation>
</comment>
<evidence type="ECO:0000256" key="4">
    <source>
        <dbReference type="ARBA" id="ARBA00022490"/>
    </source>
</evidence>
<keyword evidence="20" id="KW-1185">Reference proteome</keyword>
<comment type="function">
    <text evidence="14">Cell wall formation.</text>
</comment>
<dbReference type="Gene3D" id="3.40.1190.10">
    <property type="entry name" value="Mur-like, catalytic domain"/>
    <property type="match status" value="1"/>
</dbReference>
<dbReference type="AlphaFoldDB" id="A0AAC9MWZ2"/>
<evidence type="ECO:0000256" key="8">
    <source>
        <dbReference type="ARBA" id="ARBA00022840"/>
    </source>
</evidence>
<protein>
    <recommendedName>
        <fullName evidence="3 14">UDP-N-acetylmuramate--L-alanine ligase</fullName>
        <ecNumber evidence="3 14">6.3.2.8</ecNumber>
    </recommendedName>
    <alternativeName>
        <fullName evidence="14">UDP-N-acetylmuramoyl-L-alanine synthetase</fullName>
    </alternativeName>
</protein>
<keyword evidence="6 14" id="KW-0132">Cell division</keyword>
<keyword evidence="7 14" id="KW-0547">Nucleotide-binding</keyword>
<dbReference type="InterPro" id="IPR000713">
    <property type="entry name" value="Mur_ligase_N"/>
</dbReference>